<dbReference type="AlphaFoldDB" id="A0AAJ2WMJ7"/>
<dbReference type="Proteomes" id="UP001288387">
    <property type="component" value="Unassembled WGS sequence"/>
</dbReference>
<organism evidence="2 3">
    <name type="scientific">Stenotrophomonas maltophilia</name>
    <name type="common">Pseudomonas maltophilia</name>
    <name type="synonym">Xanthomonas maltophilia</name>
    <dbReference type="NCBI Taxonomy" id="40324"/>
    <lineage>
        <taxon>Bacteria</taxon>
        <taxon>Pseudomonadati</taxon>
        <taxon>Pseudomonadota</taxon>
        <taxon>Gammaproteobacteria</taxon>
        <taxon>Lysobacterales</taxon>
        <taxon>Lysobacteraceae</taxon>
        <taxon>Stenotrophomonas</taxon>
        <taxon>Stenotrophomonas maltophilia group</taxon>
    </lineage>
</organism>
<feature type="region of interest" description="Disordered" evidence="1">
    <location>
        <begin position="1"/>
        <end position="25"/>
    </location>
</feature>
<proteinExistence type="predicted"/>
<evidence type="ECO:0000313" key="3">
    <source>
        <dbReference type="Proteomes" id="UP001288387"/>
    </source>
</evidence>
<evidence type="ECO:0000256" key="1">
    <source>
        <dbReference type="SAM" id="MobiDB-lite"/>
    </source>
</evidence>
<sequence>MGSHNGHVPPHRNPPPPHADPHGHLISADDLTRLWRISYAVELIAVLPAEAAKVLGITADHTSAVAEYITDDLRGILARSKPADE</sequence>
<reference evidence="2" key="1">
    <citation type="submission" date="2023-12" db="EMBL/GenBank/DDBJ databases">
        <title>'Antibacterial potential of Stenotrophomonas maltophilia cystic fibrosis isolates' (manuscript under preparation).</title>
        <authorList>
            <person name="Crisan C.V."/>
            <person name="Pettis M."/>
            <person name="Goldberg J.B."/>
        </authorList>
    </citation>
    <scope>NUCLEOTIDE SEQUENCE</scope>
    <source>
        <strain evidence="2">CCV129</strain>
    </source>
</reference>
<protein>
    <submittedName>
        <fullName evidence="2">Uncharacterized protein</fullName>
    </submittedName>
</protein>
<comment type="caution">
    <text evidence="2">The sequence shown here is derived from an EMBL/GenBank/DDBJ whole genome shotgun (WGS) entry which is preliminary data.</text>
</comment>
<dbReference type="EMBL" id="JAXRVB010000007">
    <property type="protein sequence ID" value="MDZ5764606.1"/>
    <property type="molecule type" value="Genomic_DNA"/>
</dbReference>
<gene>
    <name evidence="2" type="ORF">U4I38_08975</name>
</gene>
<accession>A0AAJ2WMJ7</accession>
<name>A0AAJ2WMJ7_STEMA</name>
<evidence type="ECO:0000313" key="2">
    <source>
        <dbReference type="EMBL" id="MDZ5764606.1"/>
    </source>
</evidence>
<dbReference type="RefSeq" id="WP_322540461.1">
    <property type="nucleotide sequence ID" value="NZ_JAXRVB010000007.1"/>
</dbReference>